<feature type="binding site" evidence="6">
    <location>
        <begin position="80"/>
        <end position="81"/>
    </location>
    <ligand>
        <name>FAD</name>
        <dbReference type="ChEBI" id="CHEBI:57692"/>
    </ligand>
</feature>
<comment type="similarity">
    <text evidence="2 8">Belongs to the GMC oxidoreductase family.</text>
</comment>
<dbReference type="PANTHER" id="PTHR45968:SF3">
    <property type="entry name" value="OS04G0573100 PROTEIN"/>
    <property type="match status" value="1"/>
</dbReference>
<reference evidence="11" key="2">
    <citation type="submission" date="2020-07" db="EMBL/GenBank/DDBJ databases">
        <authorList>
            <person name="Vera ALvarez R."/>
            <person name="Arias-Moreno D.M."/>
            <person name="Jimenez-Jacinto V."/>
            <person name="Jimenez-Bremont J.F."/>
            <person name="Swaminathan K."/>
            <person name="Moose S.P."/>
            <person name="Guerrero-Gonzalez M.L."/>
            <person name="Marino-Ramirez L."/>
            <person name="Landsman D."/>
            <person name="Rodriguez-Kessler M."/>
            <person name="Delgado-Sanchez P."/>
        </authorList>
    </citation>
    <scope>NUCLEOTIDE SEQUENCE</scope>
    <source>
        <tissue evidence="11">Cladode</tissue>
    </source>
</reference>
<feature type="domain" description="Glucose-methanol-choline oxidoreductase N-terminal" evidence="9">
    <location>
        <begin position="124"/>
        <end position="147"/>
    </location>
</feature>
<feature type="domain" description="Glucose-methanol-choline oxidoreductase N-terminal" evidence="10">
    <location>
        <begin position="284"/>
        <end position="298"/>
    </location>
</feature>
<dbReference type="Gene3D" id="3.50.50.60">
    <property type="entry name" value="FAD/NAD(P)-binding domain"/>
    <property type="match status" value="1"/>
</dbReference>
<evidence type="ECO:0000256" key="1">
    <source>
        <dbReference type="ARBA" id="ARBA00001974"/>
    </source>
</evidence>
<feature type="binding site" evidence="6">
    <location>
        <position position="547"/>
    </location>
    <ligand>
        <name>FAD</name>
        <dbReference type="ChEBI" id="CHEBI:57692"/>
    </ligand>
</feature>
<evidence type="ECO:0000256" key="3">
    <source>
        <dbReference type="ARBA" id="ARBA00022630"/>
    </source>
</evidence>
<reference evidence="11" key="1">
    <citation type="journal article" date="2013" name="J. Plant Res.">
        <title>Effect of fungi and light on seed germination of three Opuntia species from semiarid lands of central Mexico.</title>
        <authorList>
            <person name="Delgado-Sanchez P."/>
            <person name="Jimenez-Bremont J.F."/>
            <person name="Guerrero-Gonzalez Mde L."/>
            <person name="Flores J."/>
        </authorList>
    </citation>
    <scope>NUCLEOTIDE SEQUENCE</scope>
    <source>
        <tissue evidence="11">Cladode</tissue>
    </source>
</reference>
<dbReference type="Pfam" id="PF05199">
    <property type="entry name" value="GMC_oxred_C"/>
    <property type="match status" value="1"/>
</dbReference>
<evidence type="ECO:0000313" key="11">
    <source>
        <dbReference type="EMBL" id="MBA4657424.1"/>
    </source>
</evidence>
<dbReference type="PROSITE" id="PS00623">
    <property type="entry name" value="GMC_OXRED_1"/>
    <property type="match status" value="1"/>
</dbReference>
<dbReference type="InterPro" id="IPR007867">
    <property type="entry name" value="GMC_OxRtase_C"/>
</dbReference>
<evidence type="ECO:0000259" key="9">
    <source>
        <dbReference type="PROSITE" id="PS00623"/>
    </source>
</evidence>
<feature type="binding site" evidence="6">
    <location>
        <position position="239"/>
    </location>
    <ligand>
        <name>FAD</name>
        <dbReference type="ChEBI" id="CHEBI:57692"/>
    </ligand>
</feature>
<dbReference type="InterPro" id="IPR051871">
    <property type="entry name" value="GMC_Oxidoreductase-Related"/>
</dbReference>
<protein>
    <recommendedName>
        <fullName evidence="9 10">Glucose-methanol-choline oxidoreductase N-terminal domain-containing protein</fullName>
    </recommendedName>
</protein>
<accession>A0A7C9EB94</accession>
<dbReference type="PANTHER" id="PTHR45968">
    <property type="entry name" value="OSJNBA0019K04.7 PROTEIN"/>
    <property type="match status" value="1"/>
</dbReference>
<name>A0A7C9EB94_OPUST</name>
<dbReference type="InterPro" id="IPR036188">
    <property type="entry name" value="FAD/NAD-bd_sf"/>
</dbReference>
<evidence type="ECO:0000256" key="5">
    <source>
        <dbReference type="ARBA" id="ARBA00022827"/>
    </source>
</evidence>
<evidence type="ECO:0000259" key="10">
    <source>
        <dbReference type="PROSITE" id="PS00624"/>
    </source>
</evidence>
<keyword evidence="5 6" id="KW-0274">FAD</keyword>
<dbReference type="SUPFAM" id="SSF54373">
    <property type="entry name" value="FAD-linked reductases, C-terminal domain"/>
    <property type="match status" value="1"/>
</dbReference>
<evidence type="ECO:0000256" key="8">
    <source>
        <dbReference type="RuleBase" id="RU003968"/>
    </source>
</evidence>
<evidence type="ECO:0000256" key="4">
    <source>
        <dbReference type="ARBA" id="ARBA00022729"/>
    </source>
</evidence>
<proteinExistence type="inferred from homology"/>
<feature type="binding site" evidence="6">
    <location>
        <begin position="518"/>
        <end position="519"/>
    </location>
    <ligand>
        <name>FAD</name>
        <dbReference type="ChEBI" id="CHEBI:57692"/>
    </ligand>
</feature>
<dbReference type="GO" id="GO:0050660">
    <property type="term" value="F:flavin adenine dinucleotide binding"/>
    <property type="evidence" value="ECO:0007669"/>
    <property type="project" value="InterPro"/>
</dbReference>
<dbReference type="InterPro" id="IPR012132">
    <property type="entry name" value="GMC_OxRdtase"/>
</dbReference>
<dbReference type="EMBL" id="GISG01196202">
    <property type="protein sequence ID" value="MBA4657424.1"/>
    <property type="molecule type" value="Transcribed_RNA"/>
</dbReference>
<dbReference type="EMBL" id="GISG01196201">
    <property type="protein sequence ID" value="MBA4657423.1"/>
    <property type="molecule type" value="Transcribed_RNA"/>
</dbReference>
<keyword evidence="7" id="KW-1015">Disulfide bond</keyword>
<dbReference type="SUPFAM" id="SSF51905">
    <property type="entry name" value="FAD/NAD(P)-binding domain"/>
    <property type="match status" value="1"/>
</dbReference>
<feature type="binding site" evidence="6">
    <location>
        <position position="126"/>
    </location>
    <ligand>
        <name>FAD</name>
        <dbReference type="ChEBI" id="CHEBI:57692"/>
    </ligand>
</feature>
<feature type="binding site" evidence="6">
    <location>
        <position position="358"/>
    </location>
    <ligand>
        <name>substrate</name>
    </ligand>
</feature>
<feature type="disulfide bond" evidence="7">
    <location>
        <begin position="455"/>
        <end position="510"/>
    </location>
</feature>
<evidence type="ECO:0000256" key="6">
    <source>
        <dbReference type="PIRSR" id="PIRSR000137-2"/>
    </source>
</evidence>
<comment type="cofactor">
    <cofactor evidence="1 6">
        <name>FAD</name>
        <dbReference type="ChEBI" id="CHEBI:57692"/>
    </cofactor>
</comment>
<dbReference type="Pfam" id="PF00732">
    <property type="entry name" value="GMC_oxred_N"/>
    <property type="match status" value="1"/>
</dbReference>
<dbReference type="PROSITE" id="PS00624">
    <property type="entry name" value="GMC_OXRED_2"/>
    <property type="match status" value="1"/>
</dbReference>
<evidence type="ECO:0000256" key="7">
    <source>
        <dbReference type="PIRSR" id="PIRSR000137-3"/>
    </source>
</evidence>
<dbReference type="PIRSF" id="PIRSF000137">
    <property type="entry name" value="Alcohol_oxidase"/>
    <property type="match status" value="1"/>
</dbReference>
<dbReference type="Gene3D" id="3.30.410.40">
    <property type="match status" value="1"/>
</dbReference>
<evidence type="ECO:0000256" key="2">
    <source>
        <dbReference type="ARBA" id="ARBA00010790"/>
    </source>
</evidence>
<keyword evidence="3 8" id="KW-0285">Flavoprotein</keyword>
<organism evidence="11">
    <name type="scientific">Opuntia streptacantha</name>
    <name type="common">Prickly pear cactus</name>
    <name type="synonym">Opuntia cardona</name>
    <dbReference type="NCBI Taxonomy" id="393608"/>
    <lineage>
        <taxon>Eukaryota</taxon>
        <taxon>Viridiplantae</taxon>
        <taxon>Streptophyta</taxon>
        <taxon>Embryophyta</taxon>
        <taxon>Tracheophyta</taxon>
        <taxon>Spermatophyta</taxon>
        <taxon>Magnoliopsida</taxon>
        <taxon>eudicotyledons</taxon>
        <taxon>Gunneridae</taxon>
        <taxon>Pentapetalae</taxon>
        <taxon>Caryophyllales</taxon>
        <taxon>Cactineae</taxon>
        <taxon>Cactaceae</taxon>
        <taxon>Opuntioideae</taxon>
        <taxon>Opuntia</taxon>
    </lineage>
</organism>
<keyword evidence="4" id="KW-0732">Signal</keyword>
<sequence length="584" mass="63404">MMKLIGGSDCRRVLLVGAFAATFFLHVLCQSEDDARYSFLHRASTAPPKSYYDYIVIGGGTAGCPLAATLSKNANVLVLERGGSPYGNPNITLLSSFGAALSDLSPTSPSQRFISEDGVINARARVLGGGSCLNAGFYSRAGPAYVQEAGWDGRLVNESYQWVEDVVAFQPEMGGWQSAVRDGLVEAGVVPYNGFTYEHIKGTKVGGTLFDKKGTRHTAADLLKYANPSRIRVLLHATVHKILFRRKGLARPRAHGVIFRDELGNKHKAYLNRGPKNEIILASGALGSPQLLMLSGVGPVAHLKAHNITVVLDQPMIGQGMADNPMNAVYIPSPNPVEVALIQVVGITPFGGYIEAACGENFAAGASKRSDFGMFSPKIGQLSTLPPKQRTPEALTKAAEMMSKLDARVFQGGFILVKITGPLSAGHLELRTRNPNDNPSVTFNYFKNPNDLKRCVQGIQTIGKVINSRAFSKYKYNEMTFQTLLNLTAQAPVNLLPHHTNVSTSFEQFCKDTIMTIWHYHGGCQVGRVVDSDYKVLGIDALRVVDGSTFLASPGTNPQATVMMLGRYMGVKILRERLARRENQ</sequence>
<feature type="binding site" evidence="6">
    <location>
        <begin position="558"/>
        <end position="559"/>
    </location>
    <ligand>
        <name>FAD</name>
        <dbReference type="ChEBI" id="CHEBI:57692"/>
    </ligand>
</feature>
<dbReference type="GO" id="GO:0016614">
    <property type="term" value="F:oxidoreductase activity, acting on CH-OH group of donors"/>
    <property type="evidence" value="ECO:0007669"/>
    <property type="project" value="InterPro"/>
</dbReference>
<dbReference type="AlphaFoldDB" id="A0A7C9EB94"/>
<dbReference type="InterPro" id="IPR000172">
    <property type="entry name" value="GMC_OxRdtase_N"/>
</dbReference>